<feature type="transmembrane region" description="Helical" evidence="6">
    <location>
        <begin position="294"/>
        <end position="317"/>
    </location>
</feature>
<protein>
    <submittedName>
        <fullName evidence="8">Predicted arabinose efflux permease, MFS family</fullName>
    </submittedName>
</protein>
<feature type="transmembrane region" description="Helical" evidence="6">
    <location>
        <begin position="132"/>
        <end position="154"/>
    </location>
</feature>
<keyword evidence="5 6" id="KW-0472">Membrane</keyword>
<evidence type="ECO:0000256" key="1">
    <source>
        <dbReference type="ARBA" id="ARBA00004651"/>
    </source>
</evidence>
<dbReference type="PROSITE" id="PS50850">
    <property type="entry name" value="MFS"/>
    <property type="match status" value="1"/>
</dbReference>
<dbReference type="Proteomes" id="UP000243719">
    <property type="component" value="Unassembled WGS sequence"/>
</dbReference>
<dbReference type="AlphaFoldDB" id="A0A1H2PL30"/>
<proteinExistence type="predicted"/>
<feature type="transmembrane region" description="Helical" evidence="6">
    <location>
        <begin position="74"/>
        <end position="93"/>
    </location>
</feature>
<evidence type="ECO:0000313" key="8">
    <source>
        <dbReference type="EMBL" id="SDV47103.1"/>
    </source>
</evidence>
<feature type="domain" description="Major facilitator superfamily (MFS) profile" evidence="7">
    <location>
        <begin position="1"/>
        <end position="379"/>
    </location>
</feature>
<keyword evidence="9" id="KW-1185">Reference proteome</keyword>
<dbReference type="InterPro" id="IPR036259">
    <property type="entry name" value="MFS_trans_sf"/>
</dbReference>
<feature type="transmembrane region" description="Helical" evidence="6">
    <location>
        <begin position="43"/>
        <end position="62"/>
    </location>
</feature>
<dbReference type="EMBL" id="FNLO01000002">
    <property type="protein sequence ID" value="SDV47103.1"/>
    <property type="molecule type" value="Genomic_DNA"/>
</dbReference>
<dbReference type="PANTHER" id="PTHR43124:SF3">
    <property type="entry name" value="CHLORAMPHENICOL EFFLUX PUMP RV0191"/>
    <property type="match status" value="1"/>
</dbReference>
<dbReference type="Pfam" id="PF07690">
    <property type="entry name" value="MFS_1"/>
    <property type="match status" value="1"/>
</dbReference>
<dbReference type="SUPFAM" id="SSF103473">
    <property type="entry name" value="MFS general substrate transporter"/>
    <property type="match status" value="1"/>
</dbReference>
<keyword evidence="4 6" id="KW-1133">Transmembrane helix</keyword>
<dbReference type="InterPro" id="IPR020846">
    <property type="entry name" value="MFS_dom"/>
</dbReference>
<comment type="subcellular location">
    <subcellularLocation>
        <location evidence="1">Cell membrane</location>
        <topology evidence="1">Multi-pass membrane protein</topology>
    </subcellularLocation>
</comment>
<evidence type="ECO:0000256" key="3">
    <source>
        <dbReference type="ARBA" id="ARBA00022692"/>
    </source>
</evidence>
<name>A0A1H2PL30_9BURK</name>
<feature type="transmembrane region" description="Helical" evidence="6">
    <location>
        <begin position="269"/>
        <end position="288"/>
    </location>
</feature>
<gene>
    <name evidence="8" type="ORF">SAMN05216551_102274</name>
</gene>
<dbReference type="InterPro" id="IPR050189">
    <property type="entry name" value="MFS_Efflux_Transporters"/>
</dbReference>
<organism evidence="8 9">
    <name type="scientific">Chitinasiproducens palmae</name>
    <dbReference type="NCBI Taxonomy" id="1770053"/>
    <lineage>
        <taxon>Bacteria</taxon>
        <taxon>Pseudomonadati</taxon>
        <taxon>Pseudomonadota</taxon>
        <taxon>Betaproteobacteria</taxon>
        <taxon>Burkholderiales</taxon>
        <taxon>Burkholderiaceae</taxon>
        <taxon>Chitinasiproducens</taxon>
    </lineage>
</organism>
<evidence type="ECO:0000256" key="6">
    <source>
        <dbReference type="SAM" id="Phobius"/>
    </source>
</evidence>
<feature type="transmembrane region" description="Helical" evidence="6">
    <location>
        <begin position="329"/>
        <end position="350"/>
    </location>
</feature>
<evidence type="ECO:0000256" key="2">
    <source>
        <dbReference type="ARBA" id="ARBA00022475"/>
    </source>
</evidence>
<accession>A0A1H2PL30</accession>
<feature type="transmembrane region" description="Helical" evidence="6">
    <location>
        <begin position="99"/>
        <end position="120"/>
    </location>
</feature>
<feature type="transmembrane region" description="Helical" evidence="6">
    <location>
        <begin position="208"/>
        <end position="228"/>
    </location>
</feature>
<dbReference type="PANTHER" id="PTHR43124">
    <property type="entry name" value="PURINE EFFLUX PUMP PBUE"/>
    <property type="match status" value="1"/>
</dbReference>
<feature type="transmembrane region" description="Helical" evidence="6">
    <location>
        <begin position="240"/>
        <end position="257"/>
    </location>
</feature>
<keyword evidence="2" id="KW-1003">Cell membrane</keyword>
<evidence type="ECO:0000259" key="7">
    <source>
        <dbReference type="PROSITE" id="PS50850"/>
    </source>
</evidence>
<dbReference type="Gene3D" id="1.20.1720.10">
    <property type="entry name" value="Multidrug resistance protein D"/>
    <property type="match status" value="1"/>
</dbReference>
<dbReference type="STRING" id="1770053.SAMN05216551_102274"/>
<reference evidence="9" key="1">
    <citation type="submission" date="2016-09" db="EMBL/GenBank/DDBJ databases">
        <authorList>
            <person name="Varghese N."/>
            <person name="Submissions S."/>
        </authorList>
    </citation>
    <scope>NUCLEOTIDE SEQUENCE [LARGE SCALE GENOMIC DNA]</scope>
    <source>
        <strain evidence="9">JS23</strain>
    </source>
</reference>
<dbReference type="GO" id="GO:0005886">
    <property type="term" value="C:plasma membrane"/>
    <property type="evidence" value="ECO:0007669"/>
    <property type="project" value="UniProtKB-SubCell"/>
</dbReference>
<dbReference type="InterPro" id="IPR011701">
    <property type="entry name" value="MFS"/>
</dbReference>
<feature type="transmembrane region" description="Helical" evidence="6">
    <location>
        <begin position="356"/>
        <end position="375"/>
    </location>
</feature>
<keyword evidence="3 6" id="KW-0812">Transmembrane</keyword>
<evidence type="ECO:0000256" key="4">
    <source>
        <dbReference type="ARBA" id="ARBA00022989"/>
    </source>
</evidence>
<feature type="transmembrane region" description="Helical" evidence="6">
    <location>
        <begin position="160"/>
        <end position="182"/>
    </location>
</feature>
<evidence type="ECO:0000313" key="9">
    <source>
        <dbReference type="Proteomes" id="UP000243719"/>
    </source>
</evidence>
<evidence type="ECO:0000256" key="5">
    <source>
        <dbReference type="ARBA" id="ARBA00023136"/>
    </source>
</evidence>
<sequence length="379" mass="38840">MMEARPPPLALLTALLVFPQIVETVYSPALVDIGHAFSVSPQVAAQTLSCYFASFAAGVLSWGWLSDRWGRRPALLAGLAVYAAGSLAALFAHDFAVLLFARIVSAFGAAAGSVVTQTMLRDRLRGGALAQAFAQIGVALALSPAIGLLSGSALVQRFGYRGVFVALLALAGLLLIGCAYLLRETRADNVRTPAFSRTIARMARDPQIALAALLIAAQNVGLFSFYALAPSLFHRAGLPAGSLVWGGVALAVGSLTGGRGGAALRRRGAGEPVLLGLGLAAGATGAALSLPLSRTIWCVPAMSLVSLGFALVVPVVLGRALAGYSDQRGSAGAILGLAYYTLIAIGLALAGWGQNLGLTLAVCAAGSALCGWRYCRHLA</sequence>
<dbReference type="GO" id="GO:0022857">
    <property type="term" value="F:transmembrane transporter activity"/>
    <property type="evidence" value="ECO:0007669"/>
    <property type="project" value="InterPro"/>
</dbReference>